<reference evidence="2" key="1">
    <citation type="submission" date="2021-07" db="EMBL/GenBank/DDBJ databases">
        <authorList>
            <person name="Durling M."/>
        </authorList>
    </citation>
    <scope>NUCLEOTIDE SEQUENCE</scope>
</reference>
<sequence>MPLDAFLSMLGAEIEDAEEESFLLFSQSIPSQDLGFVNSKATSLELTIGDRDLVIQQSPTILSSNRGGGTTGAVVWKITPLLASWISSPANILFQQQILDKESAILELGCGISAIIGLALGPRVASYVLTDQQYVAKLISQNLEANRLSTTSSDKSRNNHTKSKKTSSSAKDTPQTSNVVFRPLDWETDEVTASLTGSEDQRSFEVILACDCIYNDALIKPLVQTCIDACKLRDLDTSKVGTDPTVVVVAQQLRSDEVFESWLREFMQAFRVWRMPDEKLIEGLKTDSGFVIHIGILR</sequence>
<accession>A0A9N9KVW4</accession>
<dbReference type="GO" id="GO:0005829">
    <property type="term" value="C:cytosol"/>
    <property type="evidence" value="ECO:0007669"/>
    <property type="project" value="TreeGrafter"/>
</dbReference>
<dbReference type="GO" id="GO:0032991">
    <property type="term" value="C:protein-containing complex"/>
    <property type="evidence" value="ECO:0007669"/>
    <property type="project" value="TreeGrafter"/>
</dbReference>
<comment type="caution">
    <text evidence="2">The sequence shown here is derived from an EMBL/GenBank/DDBJ whole genome shotgun (WGS) entry which is preliminary data.</text>
</comment>
<dbReference type="InterPro" id="IPR029063">
    <property type="entry name" value="SAM-dependent_MTases_sf"/>
</dbReference>
<evidence type="ECO:0000313" key="3">
    <source>
        <dbReference type="Proteomes" id="UP000696280"/>
    </source>
</evidence>
<evidence type="ECO:0000313" key="2">
    <source>
        <dbReference type="EMBL" id="CAG8952467.1"/>
    </source>
</evidence>
<dbReference type="Proteomes" id="UP000696280">
    <property type="component" value="Unassembled WGS sequence"/>
</dbReference>
<protein>
    <recommendedName>
        <fullName evidence="4">Diaminohydroxyphosphoribosylamino-pyrimidine deaminase</fullName>
    </recommendedName>
</protein>
<dbReference type="Pfam" id="PF10294">
    <property type="entry name" value="Methyltransf_16"/>
    <property type="match status" value="2"/>
</dbReference>
<name>A0A9N9KVW4_9HELO</name>
<dbReference type="PANTHER" id="PTHR14614:SF109">
    <property type="entry name" value="RIBOSOMAL LYSINE N-METHYLTRANSFERASE 5"/>
    <property type="match status" value="1"/>
</dbReference>
<dbReference type="InterPro" id="IPR019410">
    <property type="entry name" value="Methyltransf_16"/>
</dbReference>
<evidence type="ECO:0000256" key="1">
    <source>
        <dbReference type="SAM" id="MobiDB-lite"/>
    </source>
</evidence>
<organism evidence="2 3">
    <name type="scientific">Hymenoscyphus fraxineus</name>
    <dbReference type="NCBI Taxonomy" id="746836"/>
    <lineage>
        <taxon>Eukaryota</taxon>
        <taxon>Fungi</taxon>
        <taxon>Dikarya</taxon>
        <taxon>Ascomycota</taxon>
        <taxon>Pezizomycotina</taxon>
        <taxon>Leotiomycetes</taxon>
        <taxon>Helotiales</taxon>
        <taxon>Helotiaceae</taxon>
        <taxon>Hymenoscyphus</taxon>
    </lineage>
</organism>
<dbReference type="EMBL" id="CAJVRL010000045">
    <property type="protein sequence ID" value="CAG8952467.1"/>
    <property type="molecule type" value="Genomic_DNA"/>
</dbReference>
<dbReference type="PANTHER" id="PTHR14614">
    <property type="entry name" value="HEPATOCELLULAR CARCINOMA-ASSOCIATED ANTIGEN"/>
    <property type="match status" value="1"/>
</dbReference>
<dbReference type="AlphaFoldDB" id="A0A9N9KVW4"/>
<evidence type="ECO:0008006" key="4">
    <source>
        <dbReference type="Google" id="ProtNLM"/>
    </source>
</evidence>
<keyword evidence="3" id="KW-1185">Reference proteome</keyword>
<dbReference type="Gene3D" id="3.40.50.150">
    <property type="entry name" value="Vaccinia Virus protein VP39"/>
    <property type="match status" value="1"/>
</dbReference>
<proteinExistence type="predicted"/>
<dbReference type="GO" id="GO:0008757">
    <property type="term" value="F:S-adenosylmethionine-dependent methyltransferase activity"/>
    <property type="evidence" value="ECO:0007669"/>
    <property type="project" value="UniProtKB-ARBA"/>
</dbReference>
<feature type="region of interest" description="Disordered" evidence="1">
    <location>
        <begin position="149"/>
        <end position="176"/>
    </location>
</feature>
<dbReference type="OrthoDB" id="2529286at2759"/>
<gene>
    <name evidence="2" type="ORF">HYFRA_00001214</name>
</gene>